<dbReference type="Gene3D" id="2.60.40.420">
    <property type="entry name" value="Cupredoxins - blue copper proteins"/>
    <property type="match status" value="1"/>
</dbReference>
<organism evidence="4 5">
    <name type="scientific">Laccaria amethystina LaAM-08-1</name>
    <dbReference type="NCBI Taxonomy" id="1095629"/>
    <lineage>
        <taxon>Eukaryota</taxon>
        <taxon>Fungi</taxon>
        <taxon>Dikarya</taxon>
        <taxon>Basidiomycota</taxon>
        <taxon>Agaricomycotina</taxon>
        <taxon>Agaricomycetes</taxon>
        <taxon>Agaricomycetidae</taxon>
        <taxon>Agaricales</taxon>
        <taxon>Agaricineae</taxon>
        <taxon>Hydnangiaceae</taxon>
        <taxon>Laccaria</taxon>
    </lineage>
</organism>
<evidence type="ECO:0000313" key="4">
    <source>
        <dbReference type="EMBL" id="KIK01670.1"/>
    </source>
</evidence>
<dbReference type="CDD" id="cd00920">
    <property type="entry name" value="Cupredoxin"/>
    <property type="match status" value="1"/>
</dbReference>
<keyword evidence="2" id="KW-0812">Transmembrane</keyword>
<feature type="region of interest" description="Disordered" evidence="1">
    <location>
        <begin position="388"/>
        <end position="456"/>
    </location>
</feature>
<proteinExistence type="predicted"/>
<dbReference type="HOGENOM" id="CLU_634674_0_0_1"/>
<dbReference type="PANTHER" id="PTHR34883">
    <property type="entry name" value="SERINE-RICH PROTEIN, PUTATIVE-RELATED-RELATED"/>
    <property type="match status" value="1"/>
</dbReference>
<keyword evidence="3" id="KW-0732">Signal</keyword>
<reference evidence="5" key="2">
    <citation type="submission" date="2015-01" db="EMBL/GenBank/DDBJ databases">
        <title>Evolutionary Origins and Diversification of the Mycorrhizal Mutualists.</title>
        <authorList>
            <consortium name="DOE Joint Genome Institute"/>
            <consortium name="Mycorrhizal Genomics Consortium"/>
            <person name="Kohler A."/>
            <person name="Kuo A."/>
            <person name="Nagy L.G."/>
            <person name="Floudas D."/>
            <person name="Copeland A."/>
            <person name="Barry K.W."/>
            <person name="Cichocki N."/>
            <person name="Veneault-Fourrey C."/>
            <person name="LaButti K."/>
            <person name="Lindquist E.A."/>
            <person name="Lipzen A."/>
            <person name="Lundell T."/>
            <person name="Morin E."/>
            <person name="Murat C."/>
            <person name="Riley R."/>
            <person name="Ohm R."/>
            <person name="Sun H."/>
            <person name="Tunlid A."/>
            <person name="Henrissat B."/>
            <person name="Grigoriev I.V."/>
            <person name="Hibbett D.S."/>
            <person name="Martin F."/>
        </authorList>
    </citation>
    <scope>NUCLEOTIDE SEQUENCE [LARGE SCALE GENOMIC DNA]</scope>
    <source>
        <strain evidence="5">LaAM-08-1</strain>
    </source>
</reference>
<feature type="compositionally biased region" description="Polar residues" evidence="1">
    <location>
        <begin position="337"/>
        <end position="346"/>
    </location>
</feature>
<feature type="compositionally biased region" description="Basic and acidic residues" evidence="1">
    <location>
        <begin position="423"/>
        <end position="432"/>
    </location>
</feature>
<feature type="compositionally biased region" description="Low complexity" evidence="1">
    <location>
        <begin position="353"/>
        <end position="363"/>
    </location>
</feature>
<reference evidence="4 5" key="1">
    <citation type="submission" date="2014-04" db="EMBL/GenBank/DDBJ databases">
        <authorList>
            <consortium name="DOE Joint Genome Institute"/>
            <person name="Kuo A."/>
            <person name="Kohler A."/>
            <person name="Nagy L.G."/>
            <person name="Floudas D."/>
            <person name="Copeland A."/>
            <person name="Barry K.W."/>
            <person name="Cichocki N."/>
            <person name="Veneault-Fourrey C."/>
            <person name="LaButti K."/>
            <person name="Lindquist E.A."/>
            <person name="Lipzen A."/>
            <person name="Lundell T."/>
            <person name="Morin E."/>
            <person name="Murat C."/>
            <person name="Sun H."/>
            <person name="Tunlid A."/>
            <person name="Henrissat B."/>
            <person name="Grigoriev I.V."/>
            <person name="Hibbett D.S."/>
            <person name="Martin F."/>
            <person name="Nordberg H.P."/>
            <person name="Cantor M.N."/>
            <person name="Hua S.X."/>
        </authorList>
    </citation>
    <scope>NUCLEOTIDE SEQUENCE [LARGE SCALE GENOMIC DNA]</scope>
    <source>
        <strain evidence="4 5">LaAM-08-1</strain>
    </source>
</reference>
<dbReference type="PANTHER" id="PTHR34883:SF15">
    <property type="entry name" value="EXTRACELLULAR SERINE-RICH PROTEIN"/>
    <property type="match status" value="1"/>
</dbReference>
<evidence type="ECO:0000256" key="2">
    <source>
        <dbReference type="SAM" id="Phobius"/>
    </source>
</evidence>
<dbReference type="AlphaFoldDB" id="A0A0C9WSA4"/>
<protein>
    <recommendedName>
        <fullName evidence="6">Extracellular serine-rich protein</fullName>
    </recommendedName>
</protein>
<evidence type="ECO:0000256" key="3">
    <source>
        <dbReference type="SAM" id="SignalP"/>
    </source>
</evidence>
<evidence type="ECO:0000256" key="1">
    <source>
        <dbReference type="SAM" id="MobiDB-lite"/>
    </source>
</evidence>
<feature type="region of interest" description="Disordered" evidence="1">
    <location>
        <begin position="168"/>
        <end position="209"/>
    </location>
</feature>
<keyword evidence="5" id="KW-1185">Reference proteome</keyword>
<feature type="transmembrane region" description="Helical" evidence="2">
    <location>
        <begin position="213"/>
        <end position="239"/>
    </location>
</feature>
<dbReference type="Proteomes" id="UP000054477">
    <property type="component" value="Unassembled WGS sequence"/>
</dbReference>
<feature type="signal peptide" evidence="3">
    <location>
        <begin position="1"/>
        <end position="25"/>
    </location>
</feature>
<keyword evidence="2" id="KW-1133">Transmembrane helix</keyword>
<feature type="chain" id="PRO_5002222494" description="Extracellular serine-rich protein" evidence="3">
    <location>
        <begin position="26"/>
        <end position="456"/>
    </location>
</feature>
<dbReference type="STRING" id="1095629.A0A0C9WSA4"/>
<feature type="region of interest" description="Disordered" evidence="1">
    <location>
        <begin position="332"/>
        <end position="368"/>
    </location>
</feature>
<sequence>MKVLAKLSATRVILAPALFFLCVVGQTSHTVTTGLDGSFFDPAYLSAGLNDTVTFVFAGAAHTVTQSTFENPCVALPGGFNSGVAGTNNSQIPAPSWTLLITNVTAPIYYFCQISRPQSHCAAGMVGVINPPSIAMFQQFLASAKAVSGTPAPTISLALQGSGALATAAPSTPPFTTRPASSSSVTSTSSASTTSSTTPAATPGSSSSKNVGAIVGGAVGGVIGGIILIVLLAICWRTYSNGNRTPARREPPTMVTQEFGRYQYGERPYTGVTDDPGTLSPSKSLNTVRHLGSDGNVSALASTSSPYTPMQQFDTRNSNPLVPVRRTVVGPGGAQAMHQQNGSGTAVETPRNVDSSDVASTSSRSDRGAAAGLDIHSLAQEVAAVLRSTSGNASPPNMKEGQSRLVITNDDSSQVRLASTSGEGDHNERATLPRDNMTTESPPPHYTIAGGGQRNW</sequence>
<dbReference type="InterPro" id="IPR008972">
    <property type="entry name" value="Cupredoxin"/>
</dbReference>
<dbReference type="InterPro" id="IPR052953">
    <property type="entry name" value="Ser-rich/MCO-related"/>
</dbReference>
<feature type="region of interest" description="Disordered" evidence="1">
    <location>
        <begin position="296"/>
        <end position="319"/>
    </location>
</feature>
<dbReference type="OrthoDB" id="1921208at2759"/>
<evidence type="ECO:0008006" key="6">
    <source>
        <dbReference type="Google" id="ProtNLM"/>
    </source>
</evidence>
<dbReference type="SUPFAM" id="SSF49503">
    <property type="entry name" value="Cupredoxins"/>
    <property type="match status" value="1"/>
</dbReference>
<name>A0A0C9WSA4_9AGAR</name>
<dbReference type="EMBL" id="KN838603">
    <property type="protein sequence ID" value="KIK01670.1"/>
    <property type="molecule type" value="Genomic_DNA"/>
</dbReference>
<gene>
    <name evidence="4" type="ORF">K443DRAFT_552509</name>
</gene>
<keyword evidence="2" id="KW-0472">Membrane</keyword>
<evidence type="ECO:0000313" key="5">
    <source>
        <dbReference type="Proteomes" id="UP000054477"/>
    </source>
</evidence>
<feature type="compositionally biased region" description="Polar residues" evidence="1">
    <location>
        <begin position="405"/>
        <end position="422"/>
    </location>
</feature>
<accession>A0A0C9WSA4</accession>